<evidence type="ECO:0000256" key="1">
    <source>
        <dbReference type="SAM" id="Phobius"/>
    </source>
</evidence>
<feature type="transmembrane region" description="Helical" evidence="1">
    <location>
        <begin position="129"/>
        <end position="150"/>
    </location>
</feature>
<reference evidence="2 3" key="1">
    <citation type="submission" date="2015-10" db="EMBL/GenBank/DDBJ databases">
        <title>Draft genome sequence of Streptomyces pseudovenezuelae DSM 40212, type strain for the species Streptomyces pseudovenezuelae.</title>
        <authorList>
            <person name="Ruckert C."/>
            <person name="Winkler A."/>
            <person name="Kalinowski J."/>
            <person name="Kampfer P."/>
            <person name="Glaeser S."/>
        </authorList>
    </citation>
    <scope>NUCLEOTIDE SEQUENCE [LARGE SCALE GENOMIC DNA]</scope>
    <source>
        <strain evidence="2 3">DSM 40212</strain>
    </source>
</reference>
<gene>
    <name evidence="2" type="ORF">AQI94_41225</name>
</gene>
<sequence length="216" mass="23092">MWLTEVTAASVQRTLDACPGNGSLCGIGAWHSYSESVSWISTFMYYSYWAVAAWAGGALIGRELESGTARLAWSQGVSPARWLTAKLALPALALLLGGAVFVPVYRWAWSAHRELMGDHLLFNDVFADHGPLVVAYGLCALAVGTLTGLLLGRPLPALAISVAAMTLLNRALEQRRPDPLPASAFWPAHLTEAALVLTAAALTTTAAFRLLHHRTA</sequence>
<dbReference type="Proteomes" id="UP000053039">
    <property type="component" value="Unassembled WGS sequence"/>
</dbReference>
<evidence type="ECO:0000313" key="3">
    <source>
        <dbReference type="Proteomes" id="UP000053039"/>
    </source>
</evidence>
<dbReference type="EMBL" id="LMWM01000051">
    <property type="protein sequence ID" value="KUM82687.1"/>
    <property type="molecule type" value="Genomic_DNA"/>
</dbReference>
<evidence type="ECO:0000313" key="2">
    <source>
        <dbReference type="EMBL" id="KUM82687.1"/>
    </source>
</evidence>
<dbReference type="AlphaFoldDB" id="A0A117PN01"/>
<accession>A0A117PN01</accession>
<comment type="caution">
    <text evidence="2">The sequence shown here is derived from an EMBL/GenBank/DDBJ whole genome shotgun (WGS) entry which is preliminary data.</text>
</comment>
<protein>
    <recommendedName>
        <fullName evidence="4">ABC transporter permease</fullName>
    </recommendedName>
</protein>
<organism evidence="2 3">
    <name type="scientific">Streptomyces pseudovenezuelae</name>
    <dbReference type="NCBI Taxonomy" id="67350"/>
    <lineage>
        <taxon>Bacteria</taxon>
        <taxon>Bacillati</taxon>
        <taxon>Actinomycetota</taxon>
        <taxon>Actinomycetes</taxon>
        <taxon>Kitasatosporales</taxon>
        <taxon>Streptomycetaceae</taxon>
        <taxon>Streptomyces</taxon>
        <taxon>Streptomyces aurantiacus group</taxon>
    </lineage>
</organism>
<keyword evidence="1" id="KW-1133">Transmembrane helix</keyword>
<feature type="transmembrane region" description="Helical" evidence="1">
    <location>
        <begin position="87"/>
        <end position="109"/>
    </location>
</feature>
<keyword evidence="1" id="KW-0812">Transmembrane</keyword>
<feature type="transmembrane region" description="Helical" evidence="1">
    <location>
        <begin position="43"/>
        <end position="61"/>
    </location>
</feature>
<proteinExistence type="predicted"/>
<keyword evidence="1" id="KW-0472">Membrane</keyword>
<name>A0A117PN01_9ACTN</name>
<evidence type="ECO:0008006" key="4">
    <source>
        <dbReference type="Google" id="ProtNLM"/>
    </source>
</evidence>
<dbReference type="OrthoDB" id="3579673at2"/>